<dbReference type="Gene3D" id="3.30.479.30">
    <property type="entry name" value="Band 7 domain"/>
    <property type="match status" value="1"/>
</dbReference>
<name>A0A3P7Z6L9_9TREM</name>
<accession>A0A3P7Z6L9</accession>
<dbReference type="AlphaFoldDB" id="A0A3P7Z6L9"/>
<evidence type="ECO:0008006" key="4">
    <source>
        <dbReference type="Google" id="ProtNLM"/>
    </source>
</evidence>
<dbReference type="PANTHER" id="PTHR10264:SF19">
    <property type="entry name" value="AT06885P-RELATED"/>
    <property type="match status" value="1"/>
</dbReference>
<keyword evidence="3" id="KW-1185">Reference proteome</keyword>
<dbReference type="EMBL" id="UZAL01006996">
    <property type="protein sequence ID" value="VDO97286.1"/>
    <property type="molecule type" value="Genomic_DNA"/>
</dbReference>
<comment type="similarity">
    <text evidence="1">Belongs to the band 7/mec-2 family.</text>
</comment>
<protein>
    <recommendedName>
        <fullName evidence="4">Band 7 domain-containing protein</fullName>
    </recommendedName>
</protein>
<dbReference type="Proteomes" id="UP000269396">
    <property type="component" value="Unassembled WGS sequence"/>
</dbReference>
<sequence>MGRILPGGAKGPGLFFVVPCMDRMRKVDLRTVTFDVPPQELNKQNHIPM</sequence>
<dbReference type="InterPro" id="IPR043202">
    <property type="entry name" value="Band-7_stomatin-like"/>
</dbReference>
<dbReference type="GO" id="GO:0005886">
    <property type="term" value="C:plasma membrane"/>
    <property type="evidence" value="ECO:0007669"/>
    <property type="project" value="InterPro"/>
</dbReference>
<evidence type="ECO:0000256" key="1">
    <source>
        <dbReference type="ARBA" id="ARBA00008164"/>
    </source>
</evidence>
<gene>
    <name evidence="2" type="ORF">SMTD_LOCUS3606</name>
</gene>
<organism evidence="2 3">
    <name type="scientific">Schistosoma mattheei</name>
    <dbReference type="NCBI Taxonomy" id="31246"/>
    <lineage>
        <taxon>Eukaryota</taxon>
        <taxon>Metazoa</taxon>
        <taxon>Spiralia</taxon>
        <taxon>Lophotrochozoa</taxon>
        <taxon>Platyhelminthes</taxon>
        <taxon>Trematoda</taxon>
        <taxon>Digenea</taxon>
        <taxon>Strigeidida</taxon>
        <taxon>Schistosomatoidea</taxon>
        <taxon>Schistosomatidae</taxon>
        <taxon>Schistosoma</taxon>
    </lineage>
</organism>
<evidence type="ECO:0000313" key="2">
    <source>
        <dbReference type="EMBL" id="VDO97286.1"/>
    </source>
</evidence>
<dbReference type="PANTHER" id="PTHR10264">
    <property type="entry name" value="BAND 7 PROTEIN-RELATED"/>
    <property type="match status" value="1"/>
</dbReference>
<evidence type="ECO:0000313" key="3">
    <source>
        <dbReference type="Proteomes" id="UP000269396"/>
    </source>
</evidence>
<proteinExistence type="inferred from homology"/>
<dbReference type="InterPro" id="IPR036013">
    <property type="entry name" value="Band_7/SPFH_dom_sf"/>
</dbReference>
<reference evidence="2 3" key="1">
    <citation type="submission" date="2018-11" db="EMBL/GenBank/DDBJ databases">
        <authorList>
            <consortium name="Pathogen Informatics"/>
        </authorList>
    </citation>
    <scope>NUCLEOTIDE SEQUENCE [LARGE SCALE GENOMIC DNA]</scope>
    <source>
        <strain>Denwood</strain>
        <strain evidence="3">Zambia</strain>
    </source>
</reference>